<accession>A0A0A1FK30</accession>
<dbReference type="HOGENOM" id="CLU_3268447_0_0_4"/>
<organism evidence="1 2">
    <name type="scientific">Collimonas arenae</name>
    <dbReference type="NCBI Taxonomy" id="279058"/>
    <lineage>
        <taxon>Bacteria</taxon>
        <taxon>Pseudomonadati</taxon>
        <taxon>Pseudomonadota</taxon>
        <taxon>Betaproteobacteria</taxon>
        <taxon>Burkholderiales</taxon>
        <taxon>Oxalobacteraceae</taxon>
        <taxon>Collimonas</taxon>
    </lineage>
</organism>
<dbReference type="STRING" id="279058.LT85_4871"/>
<dbReference type="Proteomes" id="UP000030302">
    <property type="component" value="Chromosome"/>
</dbReference>
<keyword evidence="2" id="KW-1185">Reference proteome</keyword>
<reference evidence="2" key="1">
    <citation type="journal article" date="2014" name="Soil Biol. Biochem.">
        <title>Structure and function of bacterial communities in ageing soils: Insights from the Mendocino ecological staircase.</title>
        <authorList>
            <person name="Uroz S."/>
            <person name="Tech J.J."/>
            <person name="Sawaya N.A."/>
            <person name="Frey-Klett P."/>
            <person name="Leveau J.H.J."/>
        </authorList>
    </citation>
    <scope>NUCLEOTIDE SEQUENCE [LARGE SCALE GENOMIC DNA]</scope>
    <source>
        <strain evidence="2">Cal35</strain>
    </source>
</reference>
<protein>
    <submittedName>
        <fullName evidence="1">Uncharacterized protein</fullName>
    </submittedName>
</protein>
<evidence type="ECO:0000313" key="1">
    <source>
        <dbReference type="EMBL" id="AIY44029.1"/>
    </source>
</evidence>
<name>A0A0A1FK30_9BURK</name>
<sequence length="41" mass="4667">MHFSNGSTRLQYSQTSLINLSIKDQLPPFLHIDANPQVRAQ</sequence>
<dbReference type="AlphaFoldDB" id="A0A0A1FK30"/>
<dbReference type="EMBL" id="CP009962">
    <property type="protein sequence ID" value="AIY44029.1"/>
    <property type="molecule type" value="Genomic_DNA"/>
</dbReference>
<gene>
    <name evidence="1" type="ORF">LT85_4871</name>
</gene>
<evidence type="ECO:0000313" key="2">
    <source>
        <dbReference type="Proteomes" id="UP000030302"/>
    </source>
</evidence>
<proteinExistence type="predicted"/>
<dbReference type="KEGG" id="care:LT85_4871"/>